<organism evidence="1 2">
    <name type="scientific">Vermiconidia calcicola</name>
    <dbReference type="NCBI Taxonomy" id="1690605"/>
    <lineage>
        <taxon>Eukaryota</taxon>
        <taxon>Fungi</taxon>
        <taxon>Dikarya</taxon>
        <taxon>Ascomycota</taxon>
        <taxon>Pezizomycotina</taxon>
        <taxon>Dothideomycetes</taxon>
        <taxon>Dothideomycetidae</taxon>
        <taxon>Mycosphaerellales</taxon>
        <taxon>Extremaceae</taxon>
        <taxon>Vermiconidia</taxon>
    </lineage>
</organism>
<comment type="caution">
    <text evidence="1">The sequence shown here is derived from an EMBL/GenBank/DDBJ whole genome shotgun (WGS) entry which is preliminary data.</text>
</comment>
<sequence length="245" mass="27712">MATPSSGTKKRKADDSSNGKTKKFRTEFSATITVIVRSGDLERTLTVHEDLICSRSDFFKAACSATWANAAEKVVKLPHSNSRIFRLYLEWIYAKGNDLAGLVRSAVKEIEDRAVRDFIYQVLCWLWVLADYLGDRGCKNEVIDTLIRDYNCNSVGVSTRIMAVVEREAQGSDLERVMIDMAFPVIMRRDSTEFVDKCPPAWVAQWFKKLLPGKNAVDRQEAVNISEACKYHEHAEGEDRCSETA</sequence>
<reference evidence="1" key="1">
    <citation type="submission" date="2023-07" db="EMBL/GenBank/DDBJ databases">
        <title>Black Yeasts Isolated from many extreme environments.</title>
        <authorList>
            <person name="Coleine C."/>
            <person name="Stajich J.E."/>
            <person name="Selbmann L."/>
        </authorList>
    </citation>
    <scope>NUCLEOTIDE SEQUENCE</scope>
    <source>
        <strain evidence="1">CCFEE 5714</strain>
    </source>
</reference>
<proteinExistence type="predicted"/>
<dbReference type="EMBL" id="JAUTXU010000227">
    <property type="protein sequence ID" value="KAK3697349.1"/>
    <property type="molecule type" value="Genomic_DNA"/>
</dbReference>
<evidence type="ECO:0000313" key="1">
    <source>
        <dbReference type="EMBL" id="KAK3697349.1"/>
    </source>
</evidence>
<protein>
    <submittedName>
        <fullName evidence="1">Uncharacterized protein</fullName>
    </submittedName>
</protein>
<keyword evidence="2" id="KW-1185">Reference proteome</keyword>
<accession>A0ACC3MKI9</accession>
<evidence type="ECO:0000313" key="2">
    <source>
        <dbReference type="Proteomes" id="UP001281147"/>
    </source>
</evidence>
<dbReference type="Proteomes" id="UP001281147">
    <property type="component" value="Unassembled WGS sequence"/>
</dbReference>
<name>A0ACC3MKI9_9PEZI</name>
<gene>
    <name evidence="1" type="ORF">LTR37_017494</name>
</gene>